<dbReference type="PROSITE" id="PS50850">
    <property type="entry name" value="MFS"/>
    <property type="match status" value="1"/>
</dbReference>
<dbReference type="Gene3D" id="1.20.1250.20">
    <property type="entry name" value="MFS general substrate transporter like domains"/>
    <property type="match status" value="1"/>
</dbReference>
<evidence type="ECO:0000256" key="8">
    <source>
        <dbReference type="SAM" id="Phobius"/>
    </source>
</evidence>
<dbReference type="GO" id="GO:0022857">
    <property type="term" value="F:transmembrane transporter activity"/>
    <property type="evidence" value="ECO:0007669"/>
    <property type="project" value="InterPro"/>
</dbReference>
<evidence type="ECO:0000256" key="5">
    <source>
        <dbReference type="ARBA" id="ARBA00022989"/>
    </source>
</evidence>
<feature type="transmembrane region" description="Helical" evidence="8">
    <location>
        <begin position="214"/>
        <end position="233"/>
    </location>
</feature>
<accession>A0A6N7YZQ8</accession>
<sequence length="522" mass="54433">MRDKCRVRKPFPTGADSPGTPSDRRWPVLAVLCTSLLLAGLDLTVLHVAVPSLSRELTPSGPTLLWIVDVYSLVVATFLIVCGALADKLGRKRIALSGFALFGLSSLAAAFAPNAELLIAARAVLGLGTALIMAATVAIIRNVFTDDRERAFAIGVWTASHSVGTTLGPLIGGVLVEHFRWGTVFLVNVPIVAVVLVAGVIVIPESYNPQPRPWDAPSVVVSVLGLAGFVYGLKQAASPGDLTPFAVIAGVAGLAMLVWFVLRQRRVRHPLMDLTLFRNRRFSVAVLAVFGCFGSYVAMLFLLMQWLQQTREFSPLDAGLAIVPLAVANALGATLAPAIADRLGHRATMTVALAAFGVALAFFALSSTGYPMLVAVLVVAGFGAGIIMTSGADSITAAVRPERAGEAAAIQETSFELSSGAGVAVLGSVLALVYQWRFSAPVSPDVAASARETIGNAERVAAGLPARDAGLVLSAAEHAYDDGIRVALGMAAVVLLVMAAVVAVLLRPPAWSKSRPGEPLPA</sequence>
<evidence type="ECO:0000256" key="1">
    <source>
        <dbReference type="ARBA" id="ARBA00004651"/>
    </source>
</evidence>
<evidence type="ECO:0000256" key="6">
    <source>
        <dbReference type="ARBA" id="ARBA00023136"/>
    </source>
</evidence>
<dbReference type="PANTHER" id="PTHR42718">
    <property type="entry name" value="MAJOR FACILITATOR SUPERFAMILY MULTIDRUG TRANSPORTER MFSC"/>
    <property type="match status" value="1"/>
</dbReference>
<comment type="caution">
    <text evidence="10">The sequence shown here is derived from an EMBL/GenBank/DDBJ whole genome shotgun (WGS) entry which is preliminary data.</text>
</comment>
<protein>
    <submittedName>
        <fullName evidence="10">MFS transporter</fullName>
    </submittedName>
</protein>
<dbReference type="OrthoDB" id="4172724at2"/>
<keyword evidence="5 8" id="KW-1133">Transmembrane helix</keyword>
<feature type="transmembrane region" description="Helical" evidence="8">
    <location>
        <begin position="318"/>
        <end position="340"/>
    </location>
</feature>
<dbReference type="Proteomes" id="UP000440096">
    <property type="component" value="Unassembled WGS sequence"/>
</dbReference>
<keyword evidence="2" id="KW-0813">Transport</keyword>
<feature type="transmembrane region" description="Helical" evidence="8">
    <location>
        <begin position="245"/>
        <end position="262"/>
    </location>
</feature>
<dbReference type="InterPro" id="IPR020846">
    <property type="entry name" value="MFS_dom"/>
</dbReference>
<feature type="transmembrane region" description="Helical" evidence="8">
    <location>
        <begin position="486"/>
        <end position="506"/>
    </location>
</feature>
<dbReference type="SUPFAM" id="SSF103473">
    <property type="entry name" value="MFS general substrate transporter"/>
    <property type="match status" value="1"/>
</dbReference>
<dbReference type="PRINTS" id="PR01036">
    <property type="entry name" value="TCRTETB"/>
</dbReference>
<feature type="transmembrane region" description="Helical" evidence="8">
    <location>
        <begin position="70"/>
        <end position="87"/>
    </location>
</feature>
<keyword evidence="3" id="KW-1003">Cell membrane</keyword>
<organism evidence="10 11">
    <name type="scientific">Amycolatopsis pithecellobii</name>
    <dbReference type="NCBI Taxonomy" id="664692"/>
    <lineage>
        <taxon>Bacteria</taxon>
        <taxon>Bacillati</taxon>
        <taxon>Actinomycetota</taxon>
        <taxon>Actinomycetes</taxon>
        <taxon>Pseudonocardiales</taxon>
        <taxon>Pseudonocardiaceae</taxon>
        <taxon>Amycolatopsis</taxon>
    </lineage>
</organism>
<keyword evidence="6 8" id="KW-0472">Membrane</keyword>
<keyword evidence="4 8" id="KW-0812">Transmembrane</keyword>
<feature type="transmembrane region" description="Helical" evidence="8">
    <location>
        <begin position="181"/>
        <end position="202"/>
    </location>
</feature>
<feature type="transmembrane region" description="Helical" evidence="8">
    <location>
        <begin position="347"/>
        <end position="366"/>
    </location>
</feature>
<evidence type="ECO:0000313" key="10">
    <source>
        <dbReference type="EMBL" id="MTD54423.1"/>
    </source>
</evidence>
<feature type="transmembrane region" description="Helical" evidence="8">
    <location>
        <begin position="119"/>
        <end position="140"/>
    </location>
</feature>
<feature type="region of interest" description="Disordered" evidence="7">
    <location>
        <begin position="1"/>
        <end position="20"/>
    </location>
</feature>
<dbReference type="Pfam" id="PF07690">
    <property type="entry name" value="MFS_1"/>
    <property type="match status" value="1"/>
</dbReference>
<dbReference type="AlphaFoldDB" id="A0A6N7YZQ8"/>
<dbReference type="Gene3D" id="1.20.1720.10">
    <property type="entry name" value="Multidrug resistance protein D"/>
    <property type="match status" value="1"/>
</dbReference>
<feature type="transmembrane region" description="Helical" evidence="8">
    <location>
        <begin position="413"/>
        <end position="436"/>
    </location>
</feature>
<dbReference type="PANTHER" id="PTHR42718:SF47">
    <property type="entry name" value="METHYL VIOLOGEN RESISTANCE PROTEIN SMVA"/>
    <property type="match status" value="1"/>
</dbReference>
<evidence type="ECO:0000256" key="2">
    <source>
        <dbReference type="ARBA" id="ARBA00022448"/>
    </source>
</evidence>
<dbReference type="EMBL" id="WMBA01000012">
    <property type="protein sequence ID" value="MTD54423.1"/>
    <property type="molecule type" value="Genomic_DNA"/>
</dbReference>
<evidence type="ECO:0000256" key="7">
    <source>
        <dbReference type="SAM" id="MobiDB-lite"/>
    </source>
</evidence>
<reference evidence="10 11" key="1">
    <citation type="submission" date="2019-11" db="EMBL/GenBank/DDBJ databases">
        <title>Draft genome of Amycolatopsis RM579.</title>
        <authorList>
            <person name="Duangmal K."/>
            <person name="Mingma R."/>
        </authorList>
    </citation>
    <scope>NUCLEOTIDE SEQUENCE [LARGE SCALE GENOMIC DNA]</scope>
    <source>
        <strain evidence="10 11">RM579</strain>
    </source>
</reference>
<keyword evidence="11" id="KW-1185">Reference proteome</keyword>
<evidence type="ECO:0000313" key="11">
    <source>
        <dbReference type="Proteomes" id="UP000440096"/>
    </source>
</evidence>
<name>A0A6N7YZQ8_9PSEU</name>
<evidence type="ECO:0000259" key="9">
    <source>
        <dbReference type="PROSITE" id="PS50850"/>
    </source>
</evidence>
<feature type="domain" description="Major facilitator superfamily (MFS) profile" evidence="9">
    <location>
        <begin position="28"/>
        <end position="511"/>
    </location>
</feature>
<evidence type="ECO:0000256" key="3">
    <source>
        <dbReference type="ARBA" id="ARBA00022475"/>
    </source>
</evidence>
<dbReference type="InterPro" id="IPR036259">
    <property type="entry name" value="MFS_trans_sf"/>
</dbReference>
<feature type="transmembrane region" description="Helical" evidence="8">
    <location>
        <begin position="94"/>
        <end position="113"/>
    </location>
</feature>
<feature type="transmembrane region" description="Helical" evidence="8">
    <location>
        <begin position="152"/>
        <end position="175"/>
    </location>
</feature>
<evidence type="ECO:0000256" key="4">
    <source>
        <dbReference type="ARBA" id="ARBA00022692"/>
    </source>
</evidence>
<gene>
    <name evidence="10" type="ORF">GKO32_10615</name>
</gene>
<proteinExistence type="predicted"/>
<comment type="subcellular location">
    <subcellularLocation>
        <location evidence="1">Cell membrane</location>
        <topology evidence="1">Multi-pass membrane protein</topology>
    </subcellularLocation>
</comment>
<dbReference type="InterPro" id="IPR011701">
    <property type="entry name" value="MFS"/>
</dbReference>
<dbReference type="CDD" id="cd17321">
    <property type="entry name" value="MFS_MMR_MDR_like"/>
    <property type="match status" value="1"/>
</dbReference>
<feature type="transmembrane region" description="Helical" evidence="8">
    <location>
        <begin position="28"/>
        <end position="50"/>
    </location>
</feature>
<feature type="transmembrane region" description="Helical" evidence="8">
    <location>
        <begin position="282"/>
        <end position="306"/>
    </location>
</feature>
<dbReference type="GO" id="GO:0005886">
    <property type="term" value="C:plasma membrane"/>
    <property type="evidence" value="ECO:0007669"/>
    <property type="project" value="UniProtKB-SubCell"/>
</dbReference>
<feature type="transmembrane region" description="Helical" evidence="8">
    <location>
        <begin position="372"/>
        <end position="392"/>
    </location>
</feature>